<dbReference type="PROSITE" id="PS00191">
    <property type="entry name" value="CYTOCHROME_B5_1"/>
    <property type="match status" value="1"/>
</dbReference>
<evidence type="ECO:0000313" key="11">
    <source>
        <dbReference type="Proteomes" id="UP001152797"/>
    </source>
</evidence>
<organism evidence="8">
    <name type="scientific">Cladocopium goreaui</name>
    <dbReference type="NCBI Taxonomy" id="2562237"/>
    <lineage>
        <taxon>Eukaryota</taxon>
        <taxon>Sar</taxon>
        <taxon>Alveolata</taxon>
        <taxon>Dinophyceae</taxon>
        <taxon>Suessiales</taxon>
        <taxon>Symbiodiniaceae</taxon>
        <taxon>Cladocopium</taxon>
    </lineage>
</organism>
<evidence type="ECO:0000256" key="1">
    <source>
        <dbReference type="ARBA" id="ARBA00022617"/>
    </source>
</evidence>
<comment type="caution">
    <text evidence="8">The sequence shown here is derived from an EMBL/GenBank/DDBJ whole genome shotgun (WGS) entry which is preliminary data.</text>
</comment>
<feature type="domain" description="Cytochrome b5 heme-binding" evidence="7">
    <location>
        <begin position="7"/>
        <end position="84"/>
    </location>
</feature>
<dbReference type="AlphaFoldDB" id="A0A9P1DI96"/>
<accession>A0A9P1DI96</accession>
<name>A0A9P1DI96_9DINO</name>
<gene>
    <name evidence="8" type="ORF">C1SCF055_LOCUS34511</name>
</gene>
<dbReference type="GO" id="GO:0020037">
    <property type="term" value="F:heme binding"/>
    <property type="evidence" value="ECO:0007669"/>
    <property type="project" value="UniProtKB-UniRule"/>
</dbReference>
<comment type="similarity">
    <text evidence="4 5">Belongs to the cytochrome b5 family.</text>
</comment>
<evidence type="ECO:0000256" key="2">
    <source>
        <dbReference type="ARBA" id="ARBA00022723"/>
    </source>
</evidence>
<keyword evidence="2 5" id="KW-0479">Metal-binding</keyword>
<sequence length="200" mass="21212">MADTKPRRKITADELAKHNTDEDAWMAIHGLVLDLNKEFLDEHPGGPDVVTALAGKDGTQDFEDISHSDSAREWANKLVIGYMEGAAEEEAELKTKRVPKHSEAAKAGGAGGIGAFVPAVVVLALAIGFAETKLDSTEPVSPKTLTSKKSAAALEKPAESDAESQKVPPLPQRTLPGGFTVGERAVNLACLARCRQLDGF</sequence>
<dbReference type="SMART" id="SM01117">
    <property type="entry name" value="Cyt-b5"/>
    <property type="match status" value="1"/>
</dbReference>
<dbReference type="InterPro" id="IPR050668">
    <property type="entry name" value="Cytochrome_b5"/>
</dbReference>
<evidence type="ECO:0000256" key="6">
    <source>
        <dbReference type="SAM" id="MobiDB-lite"/>
    </source>
</evidence>
<dbReference type="GO" id="GO:0046872">
    <property type="term" value="F:metal ion binding"/>
    <property type="evidence" value="ECO:0007669"/>
    <property type="project" value="UniProtKB-UniRule"/>
</dbReference>
<evidence type="ECO:0000313" key="9">
    <source>
        <dbReference type="EMBL" id="CAL1162513.1"/>
    </source>
</evidence>
<keyword evidence="1 5" id="KW-0349">Heme</keyword>
<evidence type="ECO:0000313" key="10">
    <source>
        <dbReference type="EMBL" id="CAL4796450.1"/>
    </source>
</evidence>
<reference evidence="9" key="2">
    <citation type="submission" date="2024-04" db="EMBL/GenBank/DDBJ databases">
        <authorList>
            <person name="Chen Y."/>
            <person name="Shah S."/>
            <person name="Dougan E. K."/>
            <person name="Thang M."/>
            <person name="Chan C."/>
        </authorList>
    </citation>
    <scope>NUCLEOTIDE SEQUENCE [LARGE SCALE GENOMIC DNA]</scope>
</reference>
<dbReference type="EMBL" id="CAMXCT010004447">
    <property type="protein sequence ID" value="CAI4009138.1"/>
    <property type="molecule type" value="Genomic_DNA"/>
</dbReference>
<protein>
    <submittedName>
        <fullName evidence="10">Probable cytochrome b5</fullName>
    </submittedName>
</protein>
<evidence type="ECO:0000256" key="3">
    <source>
        <dbReference type="ARBA" id="ARBA00023004"/>
    </source>
</evidence>
<keyword evidence="3 5" id="KW-0408">Iron</keyword>
<keyword evidence="5" id="KW-0472">Membrane</keyword>
<dbReference type="PANTHER" id="PTHR19359:SF14">
    <property type="entry name" value="CYTOCHROME B5 A"/>
    <property type="match status" value="1"/>
</dbReference>
<dbReference type="Gene3D" id="3.10.120.10">
    <property type="entry name" value="Cytochrome b5-like heme/steroid binding domain"/>
    <property type="match status" value="1"/>
</dbReference>
<dbReference type="Pfam" id="PF00173">
    <property type="entry name" value="Cyt-b5"/>
    <property type="match status" value="1"/>
</dbReference>
<evidence type="ECO:0000313" key="8">
    <source>
        <dbReference type="EMBL" id="CAI4009138.1"/>
    </source>
</evidence>
<dbReference type="InterPro" id="IPR036400">
    <property type="entry name" value="Cyt_B5-like_heme/steroid_sf"/>
</dbReference>
<feature type="transmembrane region" description="Helical" evidence="5">
    <location>
        <begin position="107"/>
        <end position="130"/>
    </location>
</feature>
<reference evidence="8" key="1">
    <citation type="submission" date="2022-10" db="EMBL/GenBank/DDBJ databases">
        <authorList>
            <person name="Chen Y."/>
            <person name="Dougan E. K."/>
            <person name="Chan C."/>
            <person name="Rhodes N."/>
            <person name="Thang M."/>
        </authorList>
    </citation>
    <scope>NUCLEOTIDE SEQUENCE</scope>
</reference>
<keyword evidence="5" id="KW-1133">Transmembrane helix</keyword>
<dbReference type="EMBL" id="CAMXCT020004447">
    <property type="protein sequence ID" value="CAL1162513.1"/>
    <property type="molecule type" value="Genomic_DNA"/>
</dbReference>
<evidence type="ECO:0000259" key="7">
    <source>
        <dbReference type="PROSITE" id="PS50255"/>
    </source>
</evidence>
<dbReference type="GO" id="GO:0016020">
    <property type="term" value="C:membrane"/>
    <property type="evidence" value="ECO:0007669"/>
    <property type="project" value="TreeGrafter"/>
</dbReference>
<proteinExistence type="inferred from homology"/>
<feature type="region of interest" description="Disordered" evidence="6">
    <location>
        <begin position="136"/>
        <end position="176"/>
    </location>
</feature>
<dbReference type="SUPFAM" id="SSF55856">
    <property type="entry name" value="Cytochrome b5-like heme/steroid binding domain"/>
    <property type="match status" value="1"/>
</dbReference>
<dbReference type="InterPro" id="IPR018506">
    <property type="entry name" value="Cyt_B5_heme-BS"/>
</dbReference>
<evidence type="ECO:0000256" key="4">
    <source>
        <dbReference type="ARBA" id="ARBA00038168"/>
    </source>
</evidence>
<dbReference type="PANTHER" id="PTHR19359">
    <property type="entry name" value="CYTOCHROME B5"/>
    <property type="match status" value="1"/>
</dbReference>
<dbReference type="EMBL" id="CAMXCT030004447">
    <property type="protein sequence ID" value="CAL4796450.1"/>
    <property type="molecule type" value="Genomic_DNA"/>
</dbReference>
<dbReference type="PROSITE" id="PS50255">
    <property type="entry name" value="CYTOCHROME_B5_2"/>
    <property type="match status" value="1"/>
</dbReference>
<keyword evidence="11" id="KW-1185">Reference proteome</keyword>
<dbReference type="OrthoDB" id="260519at2759"/>
<evidence type="ECO:0000256" key="5">
    <source>
        <dbReference type="RuleBase" id="RU362121"/>
    </source>
</evidence>
<dbReference type="InterPro" id="IPR001199">
    <property type="entry name" value="Cyt_B5-like_heme/steroid-bd"/>
</dbReference>
<dbReference type="Proteomes" id="UP001152797">
    <property type="component" value="Unassembled WGS sequence"/>
</dbReference>
<keyword evidence="5" id="KW-0812">Transmembrane</keyword>